<keyword evidence="4" id="KW-0808">Transferase</keyword>
<dbReference type="EMBL" id="CAJNOM010000393">
    <property type="protein sequence ID" value="CAF1412767.1"/>
    <property type="molecule type" value="Genomic_DNA"/>
</dbReference>
<dbReference type="GO" id="GO:0005634">
    <property type="term" value="C:nucleus"/>
    <property type="evidence" value="ECO:0007669"/>
    <property type="project" value="TreeGrafter"/>
</dbReference>
<keyword evidence="13" id="KW-1185">Reference proteome</keyword>
<evidence type="ECO:0000256" key="6">
    <source>
        <dbReference type="ARBA" id="ARBA00022771"/>
    </source>
</evidence>
<name>A0A815LP19_9BILA</name>
<keyword evidence="6 9" id="KW-0863">Zinc-finger</keyword>
<gene>
    <name evidence="12" type="ORF">QVE165_LOCUS37633</name>
</gene>
<evidence type="ECO:0000313" key="13">
    <source>
        <dbReference type="Proteomes" id="UP000663832"/>
    </source>
</evidence>
<comment type="catalytic activity">
    <reaction evidence="1">
        <text>S-ubiquitinyl-[E2 ubiquitin-conjugating enzyme]-L-cysteine + [acceptor protein]-L-lysine = [E2 ubiquitin-conjugating enzyme]-L-cysteine + N(6)-ubiquitinyl-[acceptor protein]-L-lysine.</text>
        <dbReference type="EC" id="2.3.2.27"/>
    </reaction>
</comment>
<dbReference type="FunFam" id="3.30.40.10:FF:000069">
    <property type="entry name" value="E3 ubiquitin-protein ligase RNF115"/>
    <property type="match status" value="1"/>
</dbReference>
<evidence type="ECO:0000256" key="7">
    <source>
        <dbReference type="ARBA" id="ARBA00022786"/>
    </source>
</evidence>
<feature type="compositionally biased region" description="Polar residues" evidence="10">
    <location>
        <begin position="249"/>
        <end position="262"/>
    </location>
</feature>
<protein>
    <recommendedName>
        <fullName evidence="3">RING-type E3 ubiquitin transferase</fullName>
        <ecNumber evidence="3">2.3.2.27</ecNumber>
    </recommendedName>
</protein>
<dbReference type="SMART" id="SM00184">
    <property type="entry name" value="RING"/>
    <property type="match status" value="1"/>
</dbReference>
<dbReference type="InterPro" id="IPR013083">
    <property type="entry name" value="Znf_RING/FYVE/PHD"/>
</dbReference>
<dbReference type="GO" id="GO:0000209">
    <property type="term" value="P:protein polyubiquitination"/>
    <property type="evidence" value="ECO:0007669"/>
    <property type="project" value="UniProtKB-ARBA"/>
</dbReference>
<proteinExistence type="predicted"/>
<evidence type="ECO:0000256" key="3">
    <source>
        <dbReference type="ARBA" id="ARBA00012483"/>
    </source>
</evidence>
<dbReference type="PANTHER" id="PTHR45931:SF3">
    <property type="entry name" value="RING ZINC FINGER-CONTAINING PROTEIN"/>
    <property type="match status" value="1"/>
</dbReference>
<evidence type="ECO:0000256" key="2">
    <source>
        <dbReference type="ARBA" id="ARBA00004906"/>
    </source>
</evidence>
<dbReference type="GO" id="GO:0008270">
    <property type="term" value="F:zinc ion binding"/>
    <property type="evidence" value="ECO:0007669"/>
    <property type="project" value="UniProtKB-KW"/>
</dbReference>
<evidence type="ECO:0000256" key="5">
    <source>
        <dbReference type="ARBA" id="ARBA00022723"/>
    </source>
</evidence>
<dbReference type="Pfam" id="PF13639">
    <property type="entry name" value="zf-RING_2"/>
    <property type="match status" value="1"/>
</dbReference>
<dbReference type="EC" id="2.3.2.27" evidence="3"/>
<keyword evidence="5" id="KW-0479">Metal-binding</keyword>
<evidence type="ECO:0000256" key="10">
    <source>
        <dbReference type="SAM" id="MobiDB-lite"/>
    </source>
</evidence>
<evidence type="ECO:0000259" key="11">
    <source>
        <dbReference type="PROSITE" id="PS50089"/>
    </source>
</evidence>
<dbReference type="InterPro" id="IPR051834">
    <property type="entry name" value="RING_finger_E3_ligase"/>
</dbReference>
<evidence type="ECO:0000256" key="9">
    <source>
        <dbReference type="PROSITE-ProRule" id="PRU00175"/>
    </source>
</evidence>
<feature type="domain" description="RING-type" evidence="11">
    <location>
        <begin position="120"/>
        <end position="161"/>
    </location>
</feature>
<dbReference type="PANTHER" id="PTHR45931">
    <property type="entry name" value="SI:CH211-59O9.10"/>
    <property type="match status" value="1"/>
</dbReference>
<dbReference type="Proteomes" id="UP000663832">
    <property type="component" value="Unassembled WGS sequence"/>
</dbReference>
<dbReference type="AlphaFoldDB" id="A0A815LP19"/>
<dbReference type="GO" id="GO:0006511">
    <property type="term" value="P:ubiquitin-dependent protein catabolic process"/>
    <property type="evidence" value="ECO:0007669"/>
    <property type="project" value="TreeGrafter"/>
</dbReference>
<evidence type="ECO:0000256" key="8">
    <source>
        <dbReference type="ARBA" id="ARBA00022833"/>
    </source>
</evidence>
<dbReference type="GO" id="GO:0061630">
    <property type="term" value="F:ubiquitin protein ligase activity"/>
    <property type="evidence" value="ECO:0007669"/>
    <property type="project" value="UniProtKB-EC"/>
</dbReference>
<reference evidence="12" key="1">
    <citation type="submission" date="2021-02" db="EMBL/GenBank/DDBJ databases">
        <authorList>
            <person name="Nowell W R."/>
        </authorList>
    </citation>
    <scope>NUCLEOTIDE SEQUENCE</scope>
</reference>
<dbReference type="Gene3D" id="3.30.40.10">
    <property type="entry name" value="Zinc/RING finger domain, C3HC4 (zinc finger)"/>
    <property type="match status" value="1"/>
</dbReference>
<keyword evidence="7" id="KW-0833">Ubl conjugation pathway</keyword>
<comment type="caution">
    <text evidence="12">The sequence shown here is derived from an EMBL/GenBank/DDBJ whole genome shotgun (WGS) entry which is preliminary data.</text>
</comment>
<dbReference type="SUPFAM" id="SSF57850">
    <property type="entry name" value="RING/U-box"/>
    <property type="match status" value="1"/>
</dbReference>
<keyword evidence="8" id="KW-0862">Zinc</keyword>
<evidence type="ECO:0000256" key="1">
    <source>
        <dbReference type="ARBA" id="ARBA00000900"/>
    </source>
</evidence>
<comment type="pathway">
    <text evidence="2">Protein modification; protein ubiquitination.</text>
</comment>
<accession>A0A815LP19</accession>
<evidence type="ECO:0000313" key="12">
    <source>
        <dbReference type="EMBL" id="CAF1412767.1"/>
    </source>
</evidence>
<dbReference type="OrthoDB" id="8062037at2759"/>
<feature type="compositionally biased region" description="Low complexity" evidence="10">
    <location>
        <begin position="186"/>
        <end position="240"/>
    </location>
</feature>
<dbReference type="InterPro" id="IPR001841">
    <property type="entry name" value="Znf_RING"/>
</dbReference>
<sequence>MKSSNHLKSETQVHPLILMENRTTVSDDGGNNAANNIVQLNNIPDIPDPIAAFAARLMLSAVDASSIAGLLDSIDFDAFMTQLLNRMGENSGPPPASEDSINAIPVAIVTAEQAHDNLRCAVCIEDFEENDEAKRLPCSHYFHDQCISSWLRLHGTCPTCRVTLDGDNTTNREYLNLFPNQQQQQSSSINNNNCNNSENSNNNSNNSENNNNNSNNSENSNNNSENNNNNCNNSENNNNNHRNEEDGNESTSSTETVSLDFD</sequence>
<dbReference type="PROSITE" id="PS50089">
    <property type="entry name" value="ZF_RING_2"/>
    <property type="match status" value="1"/>
</dbReference>
<organism evidence="12 13">
    <name type="scientific">Adineta steineri</name>
    <dbReference type="NCBI Taxonomy" id="433720"/>
    <lineage>
        <taxon>Eukaryota</taxon>
        <taxon>Metazoa</taxon>
        <taxon>Spiralia</taxon>
        <taxon>Gnathifera</taxon>
        <taxon>Rotifera</taxon>
        <taxon>Eurotatoria</taxon>
        <taxon>Bdelloidea</taxon>
        <taxon>Adinetida</taxon>
        <taxon>Adinetidae</taxon>
        <taxon>Adineta</taxon>
    </lineage>
</organism>
<feature type="region of interest" description="Disordered" evidence="10">
    <location>
        <begin position="181"/>
        <end position="262"/>
    </location>
</feature>
<evidence type="ECO:0000256" key="4">
    <source>
        <dbReference type="ARBA" id="ARBA00022679"/>
    </source>
</evidence>